<evidence type="ECO:0000313" key="5">
    <source>
        <dbReference type="EMBL" id="PWI67351.1"/>
    </source>
</evidence>
<dbReference type="Proteomes" id="UP001287286">
    <property type="component" value="Unassembled WGS sequence"/>
</dbReference>
<protein>
    <recommendedName>
        <fullName evidence="3">NAD(P)-binding domain-containing protein</fullName>
    </recommendedName>
</protein>
<evidence type="ECO:0000313" key="4">
    <source>
        <dbReference type="EMBL" id="KAK4094864.1"/>
    </source>
</evidence>
<dbReference type="InterPro" id="IPR036291">
    <property type="entry name" value="NAD(P)-bd_dom_sf"/>
</dbReference>
<name>A0A2U3DYL6_PURLI</name>
<dbReference type="PANTHER" id="PTHR43355">
    <property type="entry name" value="FLAVIN REDUCTASE (NADPH)"/>
    <property type="match status" value="1"/>
</dbReference>
<feature type="compositionally biased region" description="Polar residues" evidence="2">
    <location>
        <begin position="116"/>
        <end position="126"/>
    </location>
</feature>
<keyword evidence="7" id="KW-1185">Reference proteome</keyword>
<gene>
    <name evidence="5" type="ORF">PCL_03119</name>
    <name evidence="4" type="ORF">Purlil1_560</name>
</gene>
<feature type="region of interest" description="Disordered" evidence="2">
    <location>
        <begin position="106"/>
        <end position="126"/>
    </location>
</feature>
<dbReference type="SUPFAM" id="SSF51735">
    <property type="entry name" value="NAD(P)-binding Rossmann-fold domains"/>
    <property type="match status" value="1"/>
</dbReference>
<evidence type="ECO:0000259" key="3">
    <source>
        <dbReference type="Pfam" id="PF13460"/>
    </source>
</evidence>
<dbReference type="GO" id="GO:0004074">
    <property type="term" value="F:biliverdin reductase [NAD(P)H] activity"/>
    <property type="evidence" value="ECO:0007669"/>
    <property type="project" value="TreeGrafter"/>
</dbReference>
<feature type="domain" description="NAD(P)-binding" evidence="3">
    <location>
        <begin position="176"/>
        <end position="396"/>
    </location>
</feature>
<comment type="similarity">
    <text evidence="1">Belongs to the avfA family.</text>
</comment>
<evidence type="ECO:0000313" key="7">
    <source>
        <dbReference type="Proteomes" id="UP001287286"/>
    </source>
</evidence>
<dbReference type="InterPro" id="IPR051606">
    <property type="entry name" value="Polyketide_Oxido-like"/>
</dbReference>
<dbReference type="EMBL" id="LCWV01000019">
    <property type="protein sequence ID" value="PWI67351.1"/>
    <property type="molecule type" value="Genomic_DNA"/>
</dbReference>
<comment type="caution">
    <text evidence="5">The sequence shown here is derived from an EMBL/GenBank/DDBJ whole genome shotgun (WGS) entry which is preliminary data.</text>
</comment>
<reference evidence="4 7" key="4">
    <citation type="journal article" date="2024" name="Microbiol. Resour. Announc.">
        <title>Genome annotations for the ascomycete fungi Trichoderma harzianum, Trichoderma aggressivum, and Purpureocillium lilacinum.</title>
        <authorList>
            <person name="Beijen E.P.W."/>
            <person name="Ohm R.A."/>
        </authorList>
    </citation>
    <scope>NUCLEOTIDE SEQUENCE [LARGE SCALE GENOMIC DNA]</scope>
    <source>
        <strain evidence="4 7">CBS 150709</strain>
    </source>
</reference>
<dbReference type="InterPro" id="IPR016040">
    <property type="entry name" value="NAD(P)-bd_dom"/>
</dbReference>
<feature type="region of interest" description="Disordered" evidence="2">
    <location>
        <begin position="62"/>
        <end position="94"/>
    </location>
</feature>
<reference evidence="4" key="3">
    <citation type="submission" date="2023-11" db="EMBL/GenBank/DDBJ databases">
        <authorList>
            <person name="Beijen E."/>
            <person name="Ohm R.A."/>
        </authorList>
    </citation>
    <scope>NUCLEOTIDE SEQUENCE</scope>
    <source>
        <strain evidence="4">CBS 150709</strain>
    </source>
</reference>
<organism evidence="5 6">
    <name type="scientific">Purpureocillium lilacinum</name>
    <name type="common">Paecilomyces lilacinus</name>
    <dbReference type="NCBI Taxonomy" id="33203"/>
    <lineage>
        <taxon>Eukaryota</taxon>
        <taxon>Fungi</taxon>
        <taxon>Dikarya</taxon>
        <taxon>Ascomycota</taxon>
        <taxon>Pezizomycotina</taxon>
        <taxon>Sordariomycetes</taxon>
        <taxon>Hypocreomycetidae</taxon>
        <taxon>Hypocreales</taxon>
        <taxon>Ophiocordycipitaceae</taxon>
        <taxon>Purpureocillium</taxon>
    </lineage>
</organism>
<evidence type="ECO:0000256" key="2">
    <source>
        <dbReference type="SAM" id="MobiDB-lite"/>
    </source>
</evidence>
<feature type="region of interest" description="Disordered" evidence="2">
    <location>
        <begin position="246"/>
        <end position="266"/>
    </location>
</feature>
<dbReference type="PANTHER" id="PTHR43355:SF2">
    <property type="entry name" value="FLAVIN REDUCTASE (NADPH)"/>
    <property type="match status" value="1"/>
</dbReference>
<dbReference type="EMBL" id="JAWRVI010000002">
    <property type="protein sequence ID" value="KAK4094864.1"/>
    <property type="molecule type" value="Genomic_DNA"/>
</dbReference>
<proteinExistence type="inferred from homology"/>
<reference evidence="5 6" key="2">
    <citation type="journal article" date="2016" name="Front. Microbiol.">
        <title>Genome and transcriptome sequences reveal the specific parasitism of the nematophagous Purpureocillium lilacinum 36-1.</title>
        <authorList>
            <person name="Xie J."/>
            <person name="Li S."/>
            <person name="Mo C."/>
            <person name="Xiao X."/>
            <person name="Peng D."/>
            <person name="Wang G."/>
            <person name="Xiao Y."/>
        </authorList>
    </citation>
    <scope>NUCLEOTIDE SEQUENCE [LARGE SCALE GENOMIC DNA]</scope>
    <source>
        <strain evidence="5 6">36-1</strain>
    </source>
</reference>
<dbReference type="AlphaFoldDB" id="A0A2U3DYL6"/>
<dbReference type="Gene3D" id="3.40.50.720">
    <property type="entry name" value="NAD(P)-binding Rossmann-like Domain"/>
    <property type="match status" value="1"/>
</dbReference>
<dbReference type="GO" id="GO:0042602">
    <property type="term" value="F:riboflavin reductase (NADPH) activity"/>
    <property type="evidence" value="ECO:0007669"/>
    <property type="project" value="TreeGrafter"/>
</dbReference>
<feature type="compositionally biased region" description="Basic and acidic residues" evidence="2">
    <location>
        <begin position="81"/>
        <end position="92"/>
    </location>
</feature>
<accession>A0A2U3DYL6</accession>
<evidence type="ECO:0000313" key="6">
    <source>
        <dbReference type="Proteomes" id="UP000245956"/>
    </source>
</evidence>
<sequence>MTRHRPIALSAKTSVSSLSPASDALLNSVKLTTPSLNYVIDDLPKVEERIWLWFVSARPAHKGFHNRAGPPGPSRRPPGHTHTDSSESDHPAEWCGAGLAGARARWSSRPSGAIDDSSSATVTNAQLGRRKQIRLSDFTYTRRLPSHHPSTTTKSIPFSPSIPYLRFTKMHIYIAGATGRNGSLVLADALERGHTVTALARSPSSSSLPLSHPRLTVVAGTPTSQSDVERALATPRRPDAVITALNPRRTSDSPFSPLRPGGDSPPDLLPETARILLAAIARVFPSSSARAATASPPPKLVVNSSFGVGSSWRAMTWPMKLIFSHGAMSVTLRGHNDMDALVRGSGLPFVLARPARLIEGAPSSVTALPDDGAGCGWNPVITRHSAARWLVQAAESDTWDGTSPVIVN</sequence>
<dbReference type="Pfam" id="PF13460">
    <property type="entry name" value="NAD_binding_10"/>
    <property type="match status" value="1"/>
</dbReference>
<dbReference type="Proteomes" id="UP000245956">
    <property type="component" value="Unassembled WGS sequence"/>
</dbReference>
<evidence type="ECO:0000256" key="1">
    <source>
        <dbReference type="ARBA" id="ARBA00038376"/>
    </source>
</evidence>
<reference evidence="5" key="1">
    <citation type="submission" date="2015-05" db="EMBL/GenBank/DDBJ databases">
        <authorList>
            <person name="Wang D.B."/>
            <person name="Wang M."/>
        </authorList>
    </citation>
    <scope>NUCLEOTIDE SEQUENCE</scope>
    <source>
        <strain evidence="5">36-1</strain>
    </source>
</reference>